<dbReference type="AlphaFoldDB" id="A0A0A9C938"/>
<sequence>MMVFFLPQVSKINSEKLPSKLVLNRLFYITLY</sequence>
<protein>
    <submittedName>
        <fullName evidence="1">Uncharacterized protein</fullName>
    </submittedName>
</protein>
<name>A0A0A9C938_ARUDO</name>
<dbReference type="EMBL" id="GBRH01226922">
    <property type="protein sequence ID" value="JAD70973.1"/>
    <property type="molecule type" value="Transcribed_RNA"/>
</dbReference>
<organism evidence="1">
    <name type="scientific">Arundo donax</name>
    <name type="common">Giant reed</name>
    <name type="synonym">Donax arundinaceus</name>
    <dbReference type="NCBI Taxonomy" id="35708"/>
    <lineage>
        <taxon>Eukaryota</taxon>
        <taxon>Viridiplantae</taxon>
        <taxon>Streptophyta</taxon>
        <taxon>Embryophyta</taxon>
        <taxon>Tracheophyta</taxon>
        <taxon>Spermatophyta</taxon>
        <taxon>Magnoliopsida</taxon>
        <taxon>Liliopsida</taxon>
        <taxon>Poales</taxon>
        <taxon>Poaceae</taxon>
        <taxon>PACMAD clade</taxon>
        <taxon>Arundinoideae</taxon>
        <taxon>Arundineae</taxon>
        <taxon>Arundo</taxon>
    </lineage>
</organism>
<evidence type="ECO:0000313" key="1">
    <source>
        <dbReference type="EMBL" id="JAD70973.1"/>
    </source>
</evidence>
<reference evidence="1" key="2">
    <citation type="journal article" date="2015" name="Data Brief">
        <title>Shoot transcriptome of the giant reed, Arundo donax.</title>
        <authorList>
            <person name="Barrero R.A."/>
            <person name="Guerrero F.D."/>
            <person name="Moolhuijzen P."/>
            <person name="Goolsby J.A."/>
            <person name="Tidwell J."/>
            <person name="Bellgard S.E."/>
            <person name="Bellgard M.I."/>
        </authorList>
    </citation>
    <scope>NUCLEOTIDE SEQUENCE</scope>
    <source>
        <tissue evidence="1">Shoot tissue taken approximately 20 cm above the soil surface</tissue>
    </source>
</reference>
<reference evidence="1" key="1">
    <citation type="submission" date="2014-09" db="EMBL/GenBank/DDBJ databases">
        <authorList>
            <person name="Magalhaes I.L.F."/>
            <person name="Oliveira U."/>
            <person name="Santos F.R."/>
            <person name="Vidigal T.H.D.A."/>
            <person name="Brescovit A.D."/>
            <person name="Santos A.J."/>
        </authorList>
    </citation>
    <scope>NUCLEOTIDE SEQUENCE</scope>
    <source>
        <tissue evidence="1">Shoot tissue taken approximately 20 cm above the soil surface</tissue>
    </source>
</reference>
<proteinExistence type="predicted"/>
<accession>A0A0A9C938</accession>